<organism evidence="3 4">
    <name type="scientific">Pannonibacter tanglangensis</name>
    <dbReference type="NCBI Taxonomy" id="2750084"/>
    <lineage>
        <taxon>Bacteria</taxon>
        <taxon>Pseudomonadati</taxon>
        <taxon>Pseudomonadota</taxon>
        <taxon>Alphaproteobacteria</taxon>
        <taxon>Hyphomicrobiales</taxon>
        <taxon>Stappiaceae</taxon>
        <taxon>Pannonibacter</taxon>
    </lineage>
</organism>
<dbReference type="InterPro" id="IPR018759">
    <property type="entry name" value="BBP2_2"/>
</dbReference>
<dbReference type="Proteomes" id="UP000586722">
    <property type="component" value="Unassembled WGS sequence"/>
</dbReference>
<proteinExistence type="predicted"/>
<dbReference type="RefSeq" id="WP_161709294.1">
    <property type="nucleotide sequence ID" value="NZ_JAABLQ010000002.1"/>
</dbReference>
<keyword evidence="4" id="KW-1185">Reference proteome</keyword>
<evidence type="ECO:0000313" key="3">
    <source>
        <dbReference type="EMBL" id="NBN79708.1"/>
    </source>
</evidence>
<dbReference type="Pfam" id="PF10082">
    <property type="entry name" value="BBP2_2"/>
    <property type="match status" value="1"/>
</dbReference>
<reference evidence="4" key="1">
    <citation type="submission" date="2020-01" db="EMBL/GenBank/DDBJ databases">
        <authorList>
            <person name="Fang Y."/>
            <person name="Sun R."/>
            <person name="Nie L."/>
            <person name="He J."/>
            <person name="Hao L."/>
            <person name="Wang L."/>
            <person name="Su S."/>
            <person name="Lv E."/>
            <person name="Zhang Z."/>
            <person name="Xie R."/>
            <person name="Liu H."/>
        </authorList>
    </citation>
    <scope>NUCLEOTIDE SEQUENCE [LARGE SCALE GENOMIC DNA]</scope>
    <source>
        <strain evidence="4">XCT-53</strain>
    </source>
</reference>
<feature type="signal peptide" evidence="2">
    <location>
        <begin position="1"/>
        <end position="21"/>
    </location>
</feature>
<accession>A0A7X5F4R1</accession>
<gene>
    <name evidence="3" type="ORF">GWI72_15630</name>
</gene>
<dbReference type="AlphaFoldDB" id="A0A7X5F4R1"/>
<comment type="caution">
    <text evidence="3">The sequence shown here is derived from an EMBL/GenBank/DDBJ whole genome shotgun (WGS) entry which is preliminary data.</text>
</comment>
<sequence>MDRRLPFLLLLVLGSALPAAAQQLGGSGLRGSAAPEDSLSGPATPPLFPAASEEAGTDPVTTGSVGTTPAGRLGVTAERGSSGLVAGGRQDRVRPFADRLSAVRRAPALGGTGGTLADDVFDGDTSYDAPTGLRVGTFTIIPQVTVTGGWSTNAEGSSSGRGNALYAISPDIAATSNWSRHELSLSLRGSYSGFPGSRIESEPSITGTTALRLDLTDTTEINTSAGLTYARETQSTAENPSGQGDVYTMTGSAGVTHAAGLIGLTLRGDVERTAYTREPVGGSNNRDNTVLSATVRADALTGATLQPFVEVTALRRAFDYTCDAACVKRDATGYELKAGTTVAAGPKLAGEIGAGWRVERMDAKALGDLSGLVVDASLVWSPSRLTTVTAGVGTTFAPSFLPTASGSILYSGDLRLAHSFSDRFVAETGVGYQIRKYEGTSIEERTASALAGVTYAVTRNVALTGNYTFRAFDSSQAGADYNESRLQAGVRIRR</sequence>
<dbReference type="EMBL" id="JAABLQ010000002">
    <property type="protein sequence ID" value="NBN79708.1"/>
    <property type="molecule type" value="Genomic_DNA"/>
</dbReference>
<name>A0A7X5F4R1_9HYPH</name>
<evidence type="ECO:0000256" key="2">
    <source>
        <dbReference type="SAM" id="SignalP"/>
    </source>
</evidence>
<feature type="region of interest" description="Disordered" evidence="1">
    <location>
        <begin position="25"/>
        <end position="75"/>
    </location>
</feature>
<evidence type="ECO:0000256" key="1">
    <source>
        <dbReference type="SAM" id="MobiDB-lite"/>
    </source>
</evidence>
<evidence type="ECO:0000313" key="4">
    <source>
        <dbReference type="Proteomes" id="UP000586722"/>
    </source>
</evidence>
<feature type="chain" id="PRO_5030961079" evidence="2">
    <location>
        <begin position="22"/>
        <end position="494"/>
    </location>
</feature>
<keyword evidence="2" id="KW-0732">Signal</keyword>
<protein>
    <submittedName>
        <fullName evidence="3">Outer membrane beta-barrel protein</fullName>
    </submittedName>
</protein>